<keyword evidence="2" id="KW-0812">Transmembrane</keyword>
<feature type="compositionally biased region" description="Polar residues" evidence="1">
    <location>
        <begin position="229"/>
        <end position="238"/>
    </location>
</feature>
<dbReference type="Pfam" id="PF14364">
    <property type="entry name" value="DUF4408"/>
    <property type="match status" value="1"/>
</dbReference>
<keyword evidence="5" id="KW-1185">Reference proteome</keyword>
<gene>
    <name evidence="4" type="ORF">LVIROSA_LOCUS34422</name>
</gene>
<comment type="caution">
    <text evidence="4">The sequence shown here is derived from an EMBL/GenBank/DDBJ whole genome shotgun (WGS) entry which is preliminary data.</text>
</comment>
<dbReference type="PANTHER" id="PTHR33098">
    <property type="entry name" value="COTTON FIBER (DUF761)"/>
    <property type="match status" value="1"/>
</dbReference>
<feature type="compositionally biased region" description="Basic and acidic residues" evidence="1">
    <location>
        <begin position="252"/>
        <end position="284"/>
    </location>
</feature>
<sequence length="359" mass="39936">MLRGGASIAIASMWASMATWSTSTVLFCVLNLTIATIFIASNFKSHNHHPQNLQSQLGRSPSFLERVKSVNLSSFYNTAESHDGDHRVQYDSTGYSSQSQLYRAPSLLQRVKSMDFSFNSFYTAPVDQLHEEHQNESEQTHDDSTRHLARVPSILERVMSIKFSAESEQPSNSIGEPSRAHSLLDRVKSFKLPSLLNSDHHSGDTFSNHDQRSDIDLDPHQDPVHDHNATSNLSNDSGVTPAKKPSTNLTKSHSERRVAESDHDKEEVERRRPETMKASDGVHDESVDARADDFIRSQIAGGAAVCGGKQWLESGNDHIALYRLVVLSCLLSSRPPRTAHDRPVPPRTAYNRPGPIPPN</sequence>
<name>A0AAU9PF64_9ASTR</name>
<dbReference type="AlphaFoldDB" id="A0AAU9PF64"/>
<accession>A0AAU9PF64</accession>
<feature type="domain" description="DUF4408" evidence="3">
    <location>
        <begin position="12"/>
        <end position="42"/>
    </location>
</feature>
<dbReference type="PANTHER" id="PTHR33098:SF101">
    <property type="entry name" value="DUF4408 DOMAIN-CONTAINING PROTEIN"/>
    <property type="match status" value="1"/>
</dbReference>
<dbReference type="InterPro" id="IPR025520">
    <property type="entry name" value="DUF4408"/>
</dbReference>
<protein>
    <recommendedName>
        <fullName evidence="3">DUF4408 domain-containing protein</fullName>
    </recommendedName>
</protein>
<dbReference type="EMBL" id="CAKMRJ010005634">
    <property type="protein sequence ID" value="CAH1448901.1"/>
    <property type="molecule type" value="Genomic_DNA"/>
</dbReference>
<organism evidence="4 5">
    <name type="scientific">Lactuca virosa</name>
    <dbReference type="NCBI Taxonomy" id="75947"/>
    <lineage>
        <taxon>Eukaryota</taxon>
        <taxon>Viridiplantae</taxon>
        <taxon>Streptophyta</taxon>
        <taxon>Embryophyta</taxon>
        <taxon>Tracheophyta</taxon>
        <taxon>Spermatophyta</taxon>
        <taxon>Magnoliopsida</taxon>
        <taxon>eudicotyledons</taxon>
        <taxon>Gunneridae</taxon>
        <taxon>Pentapetalae</taxon>
        <taxon>asterids</taxon>
        <taxon>campanulids</taxon>
        <taxon>Asterales</taxon>
        <taxon>Asteraceae</taxon>
        <taxon>Cichorioideae</taxon>
        <taxon>Cichorieae</taxon>
        <taxon>Lactucinae</taxon>
        <taxon>Lactuca</taxon>
    </lineage>
</organism>
<dbReference type="Proteomes" id="UP001157418">
    <property type="component" value="Unassembled WGS sequence"/>
</dbReference>
<keyword evidence="2" id="KW-1133">Transmembrane helix</keyword>
<feature type="region of interest" description="Disordered" evidence="1">
    <location>
        <begin position="334"/>
        <end position="359"/>
    </location>
</feature>
<feature type="transmembrane region" description="Helical" evidence="2">
    <location>
        <begin position="20"/>
        <end position="40"/>
    </location>
</feature>
<feature type="region of interest" description="Disordered" evidence="1">
    <location>
        <begin position="195"/>
        <end position="284"/>
    </location>
</feature>
<evidence type="ECO:0000256" key="1">
    <source>
        <dbReference type="SAM" id="MobiDB-lite"/>
    </source>
</evidence>
<reference evidence="4 5" key="1">
    <citation type="submission" date="2022-01" db="EMBL/GenBank/DDBJ databases">
        <authorList>
            <person name="Xiong W."/>
            <person name="Schranz E."/>
        </authorList>
    </citation>
    <scope>NUCLEOTIDE SEQUENCE [LARGE SCALE GENOMIC DNA]</scope>
</reference>
<evidence type="ECO:0000256" key="2">
    <source>
        <dbReference type="SAM" id="Phobius"/>
    </source>
</evidence>
<evidence type="ECO:0000313" key="4">
    <source>
        <dbReference type="EMBL" id="CAH1448901.1"/>
    </source>
</evidence>
<keyword evidence="2" id="KW-0472">Membrane</keyword>
<evidence type="ECO:0000259" key="3">
    <source>
        <dbReference type="Pfam" id="PF14364"/>
    </source>
</evidence>
<feature type="compositionally biased region" description="Basic and acidic residues" evidence="1">
    <location>
        <begin position="198"/>
        <end position="228"/>
    </location>
</feature>
<evidence type="ECO:0000313" key="5">
    <source>
        <dbReference type="Proteomes" id="UP001157418"/>
    </source>
</evidence>
<proteinExistence type="predicted"/>